<comment type="caution">
    <text evidence="1">The sequence shown here is derived from an EMBL/GenBank/DDBJ whole genome shotgun (WGS) entry which is preliminary data.</text>
</comment>
<dbReference type="Proteomes" id="UP001055879">
    <property type="component" value="Linkage Group LG08"/>
</dbReference>
<sequence length="127" mass="13273">MMTMIRVLMLFWVLCLHLYPSSKLIHAAAATKEQLVVHQTTMSSVDRRGGGGGHGGGGHGGGAGARGGGSRGSGRDPGVVVIPVYAGAGAHRQYRTHHGRNDGGRRYSAALPQLVFTVLALVLLLCF</sequence>
<accession>A0ACB9AA41</accession>
<proteinExistence type="predicted"/>
<keyword evidence="2" id="KW-1185">Reference proteome</keyword>
<organism evidence="1 2">
    <name type="scientific">Arctium lappa</name>
    <name type="common">Greater burdock</name>
    <name type="synonym">Lappa major</name>
    <dbReference type="NCBI Taxonomy" id="4217"/>
    <lineage>
        <taxon>Eukaryota</taxon>
        <taxon>Viridiplantae</taxon>
        <taxon>Streptophyta</taxon>
        <taxon>Embryophyta</taxon>
        <taxon>Tracheophyta</taxon>
        <taxon>Spermatophyta</taxon>
        <taxon>Magnoliopsida</taxon>
        <taxon>eudicotyledons</taxon>
        <taxon>Gunneridae</taxon>
        <taxon>Pentapetalae</taxon>
        <taxon>asterids</taxon>
        <taxon>campanulids</taxon>
        <taxon>Asterales</taxon>
        <taxon>Asteraceae</taxon>
        <taxon>Carduoideae</taxon>
        <taxon>Cardueae</taxon>
        <taxon>Arctiinae</taxon>
        <taxon>Arctium</taxon>
    </lineage>
</organism>
<dbReference type="EMBL" id="CM042054">
    <property type="protein sequence ID" value="KAI3706494.1"/>
    <property type="molecule type" value="Genomic_DNA"/>
</dbReference>
<gene>
    <name evidence="1" type="ORF">L6452_24278</name>
</gene>
<evidence type="ECO:0000313" key="2">
    <source>
        <dbReference type="Proteomes" id="UP001055879"/>
    </source>
</evidence>
<reference evidence="2" key="1">
    <citation type="journal article" date="2022" name="Mol. Ecol. Resour.">
        <title>The genomes of chicory, endive, great burdock and yacon provide insights into Asteraceae palaeo-polyploidization history and plant inulin production.</title>
        <authorList>
            <person name="Fan W."/>
            <person name="Wang S."/>
            <person name="Wang H."/>
            <person name="Wang A."/>
            <person name="Jiang F."/>
            <person name="Liu H."/>
            <person name="Zhao H."/>
            <person name="Xu D."/>
            <person name="Zhang Y."/>
        </authorList>
    </citation>
    <scope>NUCLEOTIDE SEQUENCE [LARGE SCALE GENOMIC DNA]</scope>
    <source>
        <strain evidence="2">cv. Niubang</strain>
    </source>
</reference>
<evidence type="ECO:0000313" key="1">
    <source>
        <dbReference type="EMBL" id="KAI3706494.1"/>
    </source>
</evidence>
<reference evidence="1 2" key="2">
    <citation type="journal article" date="2022" name="Mol. Ecol. Resour.">
        <title>The genomes of chicory, endive, great burdock and yacon provide insights into Asteraceae paleo-polyploidization history and plant inulin production.</title>
        <authorList>
            <person name="Fan W."/>
            <person name="Wang S."/>
            <person name="Wang H."/>
            <person name="Wang A."/>
            <person name="Jiang F."/>
            <person name="Liu H."/>
            <person name="Zhao H."/>
            <person name="Xu D."/>
            <person name="Zhang Y."/>
        </authorList>
    </citation>
    <scope>NUCLEOTIDE SEQUENCE [LARGE SCALE GENOMIC DNA]</scope>
    <source>
        <strain evidence="2">cv. Niubang</strain>
    </source>
</reference>
<protein>
    <submittedName>
        <fullName evidence="1">Uncharacterized protein</fullName>
    </submittedName>
</protein>
<name>A0ACB9AA41_ARCLA</name>